<reference evidence="2 3" key="1">
    <citation type="journal article" date="2015" name="Genome Announc.">
        <title>Expanding the biotechnology potential of lactobacilli through comparative genomics of 213 strains and associated genera.</title>
        <authorList>
            <person name="Sun Z."/>
            <person name="Harris H.M."/>
            <person name="McCann A."/>
            <person name="Guo C."/>
            <person name="Argimon S."/>
            <person name="Zhang W."/>
            <person name="Yang X."/>
            <person name="Jeffery I.B."/>
            <person name="Cooney J.C."/>
            <person name="Kagawa T.F."/>
            <person name="Liu W."/>
            <person name="Song Y."/>
            <person name="Salvetti E."/>
            <person name="Wrobel A."/>
            <person name="Rasinkangas P."/>
            <person name="Parkhill J."/>
            <person name="Rea M.C."/>
            <person name="O'Sullivan O."/>
            <person name="Ritari J."/>
            <person name="Douillard F.P."/>
            <person name="Paul Ross R."/>
            <person name="Yang R."/>
            <person name="Briner A.E."/>
            <person name="Felis G.E."/>
            <person name="de Vos W.M."/>
            <person name="Barrangou R."/>
            <person name="Klaenhammer T.R."/>
            <person name="Caufield P.W."/>
            <person name="Cui Y."/>
            <person name="Zhang H."/>
            <person name="O'Toole P.W."/>
        </authorList>
    </citation>
    <scope>NUCLEOTIDE SEQUENCE [LARGE SCALE GENOMIC DNA]</scope>
    <source>
        <strain evidence="2 3">DSM 14857</strain>
    </source>
</reference>
<dbReference type="InterPro" id="IPR008319">
    <property type="entry name" value="GyrI-like_CCH_Lin2189-like"/>
</dbReference>
<gene>
    <name evidence="2" type="ORF">FC27_GL000610</name>
</gene>
<evidence type="ECO:0000259" key="1">
    <source>
        <dbReference type="Pfam" id="PF06445"/>
    </source>
</evidence>
<proteinExistence type="predicted"/>
<evidence type="ECO:0000313" key="3">
    <source>
        <dbReference type="Proteomes" id="UP000051647"/>
    </source>
</evidence>
<dbReference type="Proteomes" id="UP000051647">
    <property type="component" value="Unassembled WGS sequence"/>
</dbReference>
<comment type="caution">
    <text evidence="2">The sequence shown here is derived from an EMBL/GenBank/DDBJ whole genome shotgun (WGS) entry which is preliminary data.</text>
</comment>
<dbReference type="InterPro" id="IPR029442">
    <property type="entry name" value="GyrI-like"/>
</dbReference>
<dbReference type="PATRIC" id="fig|1423815.3.peg.618"/>
<dbReference type="InterPro" id="IPR011256">
    <property type="entry name" value="Reg_factor_effector_dom_sf"/>
</dbReference>
<dbReference type="Gene3D" id="3.20.80.10">
    <property type="entry name" value="Regulatory factor, effector binding domain"/>
    <property type="match status" value="1"/>
</dbReference>
<keyword evidence="3" id="KW-1185">Reference proteome</keyword>
<dbReference type="EMBL" id="AZFA01000015">
    <property type="protein sequence ID" value="KRL66339.1"/>
    <property type="molecule type" value="Genomic_DNA"/>
</dbReference>
<dbReference type="STRING" id="1423815.FC27_GL000610"/>
<organism evidence="2 3">
    <name type="scientific">Companilactobacillus versmoldensis DSM 14857 = KCTC 3814</name>
    <dbReference type="NCBI Taxonomy" id="1423815"/>
    <lineage>
        <taxon>Bacteria</taxon>
        <taxon>Bacillati</taxon>
        <taxon>Bacillota</taxon>
        <taxon>Bacilli</taxon>
        <taxon>Lactobacillales</taxon>
        <taxon>Lactobacillaceae</taxon>
        <taxon>Companilactobacillus</taxon>
    </lineage>
</organism>
<dbReference type="AlphaFoldDB" id="A0A0R1SK26"/>
<dbReference type="eggNOG" id="COG4832">
    <property type="taxonomic scope" value="Bacteria"/>
</dbReference>
<feature type="domain" description="GyrI-like small molecule binding" evidence="1">
    <location>
        <begin position="30"/>
        <end position="212"/>
    </location>
</feature>
<accession>A0A0R1SK26</accession>
<name>A0A0R1SK26_9LACO</name>
<dbReference type="Pfam" id="PF06445">
    <property type="entry name" value="GyrI-like"/>
    <property type="match status" value="1"/>
</dbReference>
<dbReference type="PIRSF" id="PIRSF031644">
    <property type="entry name" value="UCP031644"/>
    <property type="match status" value="1"/>
</dbReference>
<protein>
    <recommendedName>
        <fullName evidence="1">GyrI-like small molecule binding domain-containing protein</fullName>
    </recommendedName>
</protein>
<dbReference type="SUPFAM" id="SSF55136">
    <property type="entry name" value="Probable bacterial effector-binding domain"/>
    <property type="match status" value="1"/>
</dbReference>
<evidence type="ECO:0000313" key="2">
    <source>
        <dbReference type="EMBL" id="KRL66339.1"/>
    </source>
</evidence>
<sequence>MRNNNYREWSQLMKYSSRKQEKELYSTSLKPQFVEVPEQKFFSLHGVGDPNGAEFKEKMETLFPMAYALKAAYKKYCENKTVEFDDYVVFPLEGVWSLTEEGQAMDQLDKDEFEYDVMIRIPDFVPDDLIEPTIQATKEKKHLKLLPQLEIKTYPAISAIQILHVGPYDDEPTSFTKMDQLLEENSKQRVSKSHREIYLSDARRVDADKLQTILRYEIN</sequence>